<dbReference type="Pfam" id="PF00285">
    <property type="entry name" value="Citrate_synt"/>
    <property type="match status" value="1"/>
</dbReference>
<accession>A0A375IRW8</accession>
<dbReference type="GO" id="GO:0006099">
    <property type="term" value="P:tricarboxylic acid cycle"/>
    <property type="evidence" value="ECO:0007669"/>
    <property type="project" value="UniProtKB-UniPathway"/>
</dbReference>
<dbReference type="SUPFAM" id="SSF48256">
    <property type="entry name" value="Citrate synthase"/>
    <property type="match status" value="1"/>
</dbReference>
<name>A0A375IRW8_9BURK</name>
<evidence type="ECO:0000256" key="3">
    <source>
        <dbReference type="ARBA" id="ARBA00012972"/>
    </source>
</evidence>
<dbReference type="Proteomes" id="UP000255505">
    <property type="component" value="Plasmid II"/>
</dbReference>
<keyword evidence="4" id="KW-0808">Transferase</keyword>
<dbReference type="EC" id="2.3.3.16" evidence="3"/>
<proteinExistence type="inferred from homology"/>
<sequence>MSGAHMSIRTDIGTTTPDRISVRGHDLARDVIGKLDFVQMLCLVALGRLPNEAEASMIDTLLVTAVDHGLTPSAISTRMTWLGAPESLQGAVAAGLLGAGERFLGTVQNTAELLLREAADLAPDAREPILQEIAHRVVATARQAGCALPGLGHPIHLNGDPRVPVLFDTARANGFFGRHCRLAVALAEASGKPGAGGSEKRKLALNAAGAIGAILADMGLDPLFGRGLALIGRCAGLVAHVLEEREHPTAARMWELVLRQDTRNVLP</sequence>
<dbReference type="GO" id="GO:0005829">
    <property type="term" value="C:cytosol"/>
    <property type="evidence" value="ECO:0007669"/>
    <property type="project" value="TreeGrafter"/>
</dbReference>
<protein>
    <recommendedName>
        <fullName evidence="3">citrate synthase (unknown stereospecificity)</fullName>
        <ecNumber evidence="3">2.3.3.16</ecNumber>
    </recommendedName>
</protein>
<evidence type="ECO:0000313" key="5">
    <source>
        <dbReference type="EMBL" id="SPK75955.1"/>
    </source>
</evidence>
<gene>
    <name evidence="5" type="ORF">CT19425_MP70115</name>
</gene>
<dbReference type="CDD" id="cd06100">
    <property type="entry name" value="CCL_ACL-C"/>
    <property type="match status" value="1"/>
</dbReference>
<evidence type="ECO:0000256" key="2">
    <source>
        <dbReference type="ARBA" id="ARBA00010566"/>
    </source>
</evidence>
<dbReference type="Gene3D" id="1.10.230.10">
    <property type="entry name" value="Cytochrome P450-Terp, domain 2"/>
    <property type="match status" value="1"/>
</dbReference>
<dbReference type="PANTHER" id="PTHR11739:SF4">
    <property type="entry name" value="CITRATE SYNTHASE, PEROXISOMAL"/>
    <property type="match status" value="1"/>
</dbReference>
<comment type="similarity">
    <text evidence="2">Belongs to the citrate synthase family.</text>
</comment>
<evidence type="ECO:0000256" key="4">
    <source>
        <dbReference type="ARBA" id="ARBA00022679"/>
    </source>
</evidence>
<evidence type="ECO:0000313" key="6">
    <source>
        <dbReference type="Proteomes" id="UP000255505"/>
    </source>
</evidence>
<dbReference type="AlphaFoldDB" id="A0A375IRW8"/>
<dbReference type="UniPathway" id="UPA00223">
    <property type="reaction ID" value="UER00717"/>
</dbReference>
<keyword evidence="5" id="KW-0614">Plasmid</keyword>
<organism evidence="5 6">
    <name type="scientific">Cupriavidus taiwanensis</name>
    <dbReference type="NCBI Taxonomy" id="164546"/>
    <lineage>
        <taxon>Bacteria</taxon>
        <taxon>Pseudomonadati</taxon>
        <taxon>Pseudomonadota</taxon>
        <taxon>Betaproteobacteria</taxon>
        <taxon>Burkholderiales</taxon>
        <taxon>Burkholderiaceae</taxon>
        <taxon>Cupriavidus</taxon>
    </lineage>
</organism>
<comment type="pathway">
    <text evidence="1">Carbohydrate metabolism; tricarboxylic acid cycle; isocitrate from oxaloacetate: step 1/2.</text>
</comment>
<evidence type="ECO:0000256" key="1">
    <source>
        <dbReference type="ARBA" id="ARBA00004751"/>
    </source>
</evidence>
<dbReference type="InterPro" id="IPR016143">
    <property type="entry name" value="Citrate_synth-like_sm_a-sub"/>
</dbReference>
<dbReference type="Gene3D" id="1.10.580.10">
    <property type="entry name" value="Citrate Synthase, domain 1"/>
    <property type="match status" value="1"/>
</dbReference>
<dbReference type="InterPro" id="IPR036969">
    <property type="entry name" value="Citrate_synthase_sf"/>
</dbReference>
<geneLocation type="plasmid" evidence="5">
    <name>II</name>
</geneLocation>
<dbReference type="GO" id="GO:0036440">
    <property type="term" value="F:citrate synthase activity"/>
    <property type="evidence" value="ECO:0007669"/>
    <property type="project" value="UniProtKB-EC"/>
</dbReference>
<dbReference type="PANTHER" id="PTHR11739">
    <property type="entry name" value="CITRATE SYNTHASE"/>
    <property type="match status" value="1"/>
</dbReference>
<dbReference type="InterPro" id="IPR002020">
    <property type="entry name" value="Citrate_synthase"/>
</dbReference>
<reference evidence="5 6" key="1">
    <citation type="submission" date="2018-01" db="EMBL/GenBank/DDBJ databases">
        <authorList>
            <person name="Gaut B.S."/>
            <person name="Morton B.R."/>
            <person name="Clegg M.T."/>
            <person name="Duvall M.R."/>
        </authorList>
    </citation>
    <scope>NUCLEOTIDE SEQUENCE [LARGE SCALE GENOMIC DNA]</scope>
    <source>
        <strain evidence="5">Cupriavidus taiwanensis LMG 19425</strain>
        <plasmid evidence="6">Plasmid ii</plasmid>
    </source>
</reference>
<dbReference type="InterPro" id="IPR016142">
    <property type="entry name" value="Citrate_synth-like_lrg_a-sub"/>
</dbReference>
<dbReference type="EMBL" id="LT991977">
    <property type="protein sequence ID" value="SPK75955.1"/>
    <property type="molecule type" value="Genomic_DNA"/>
</dbReference>
<dbReference type="GO" id="GO:0005975">
    <property type="term" value="P:carbohydrate metabolic process"/>
    <property type="evidence" value="ECO:0007669"/>
    <property type="project" value="TreeGrafter"/>
</dbReference>
<dbReference type="NCBIfam" id="NF004868">
    <property type="entry name" value="PRK06224.1-5"/>
    <property type="match status" value="1"/>
</dbReference>